<dbReference type="EMBL" id="JBHYPX010000033">
    <property type="protein sequence ID" value="MFE1353787.1"/>
    <property type="molecule type" value="Genomic_DNA"/>
</dbReference>
<accession>A0ABW6GM05</accession>
<dbReference type="Proteomes" id="UP001599542">
    <property type="component" value="Unassembled WGS sequence"/>
</dbReference>
<evidence type="ECO:0000313" key="2">
    <source>
        <dbReference type="EMBL" id="MFE1353787.1"/>
    </source>
</evidence>
<dbReference type="RefSeq" id="WP_380325874.1">
    <property type="nucleotide sequence ID" value="NZ_JBHYPW010000031.1"/>
</dbReference>
<keyword evidence="3" id="KW-1185">Reference proteome</keyword>
<feature type="compositionally biased region" description="Low complexity" evidence="1">
    <location>
        <begin position="79"/>
        <end position="135"/>
    </location>
</feature>
<organism evidence="2 3">
    <name type="scientific">Kitasatospora phosalacinea</name>
    <dbReference type="NCBI Taxonomy" id="2065"/>
    <lineage>
        <taxon>Bacteria</taxon>
        <taxon>Bacillati</taxon>
        <taxon>Actinomycetota</taxon>
        <taxon>Actinomycetes</taxon>
        <taxon>Kitasatosporales</taxon>
        <taxon>Streptomycetaceae</taxon>
        <taxon>Kitasatospora</taxon>
    </lineage>
</organism>
<gene>
    <name evidence="2" type="ORF">ACFW6T_17545</name>
</gene>
<feature type="compositionally biased region" description="Polar residues" evidence="1">
    <location>
        <begin position="45"/>
        <end position="57"/>
    </location>
</feature>
<comment type="caution">
    <text evidence="2">The sequence shown here is derived from an EMBL/GenBank/DDBJ whole genome shotgun (WGS) entry which is preliminary data.</text>
</comment>
<sequence length="135" mass="12622">MTNPEQVGEGAAATGGLGADRREFLRRAALGTVAAVPVVASFQLSGSAAAASQTPNLSGPVRPAPGSDAPEGAEPTDGPASPSPSGSASPSSSPSASPSSPAPTQTVTTSPSASASASASATATTTTTITATATG</sequence>
<evidence type="ECO:0000256" key="1">
    <source>
        <dbReference type="SAM" id="MobiDB-lite"/>
    </source>
</evidence>
<dbReference type="PROSITE" id="PS51318">
    <property type="entry name" value="TAT"/>
    <property type="match status" value="1"/>
</dbReference>
<evidence type="ECO:0000313" key="3">
    <source>
        <dbReference type="Proteomes" id="UP001599542"/>
    </source>
</evidence>
<feature type="region of interest" description="Disordered" evidence="1">
    <location>
        <begin position="45"/>
        <end position="135"/>
    </location>
</feature>
<name>A0ABW6GM05_9ACTN</name>
<dbReference type="InterPro" id="IPR006311">
    <property type="entry name" value="TAT_signal"/>
</dbReference>
<protein>
    <submittedName>
        <fullName evidence="2">Uncharacterized protein</fullName>
    </submittedName>
</protein>
<reference evidence="2 3" key="1">
    <citation type="submission" date="2024-09" db="EMBL/GenBank/DDBJ databases">
        <title>The Natural Products Discovery Center: Release of the First 8490 Sequenced Strains for Exploring Actinobacteria Biosynthetic Diversity.</title>
        <authorList>
            <person name="Kalkreuter E."/>
            <person name="Kautsar S.A."/>
            <person name="Yang D."/>
            <person name="Bader C.D."/>
            <person name="Teijaro C.N."/>
            <person name="Fluegel L."/>
            <person name="Davis C.M."/>
            <person name="Simpson J.R."/>
            <person name="Lauterbach L."/>
            <person name="Steele A.D."/>
            <person name="Gui C."/>
            <person name="Meng S."/>
            <person name="Li G."/>
            <person name="Viehrig K."/>
            <person name="Ye F."/>
            <person name="Su P."/>
            <person name="Kiefer A.F."/>
            <person name="Nichols A."/>
            <person name="Cepeda A.J."/>
            <person name="Yan W."/>
            <person name="Fan B."/>
            <person name="Jiang Y."/>
            <person name="Adhikari A."/>
            <person name="Zheng C.-J."/>
            <person name="Schuster L."/>
            <person name="Cowan T.M."/>
            <person name="Smanski M.J."/>
            <person name="Chevrette M.G."/>
            <person name="De Carvalho L.P.S."/>
            <person name="Shen B."/>
        </authorList>
    </citation>
    <scope>NUCLEOTIDE SEQUENCE [LARGE SCALE GENOMIC DNA]</scope>
    <source>
        <strain evidence="2 3">NPDC058753</strain>
    </source>
</reference>
<proteinExistence type="predicted"/>